<dbReference type="OrthoDB" id="672058at2759"/>
<evidence type="ECO:0000313" key="2">
    <source>
        <dbReference type="EMBL" id="GER24551.1"/>
    </source>
</evidence>
<dbReference type="Proteomes" id="UP000325081">
    <property type="component" value="Unassembled WGS sequence"/>
</dbReference>
<evidence type="ECO:0000313" key="3">
    <source>
        <dbReference type="Proteomes" id="UP000325081"/>
    </source>
</evidence>
<dbReference type="PANTHER" id="PTHR33083">
    <property type="entry name" value="EXPRESSED PROTEIN"/>
    <property type="match status" value="1"/>
</dbReference>
<sequence length="127" mass="14452">MAEEEFEESEVIFEDKVRENIDSYESNSRNGNNIDELRGKRLTWTNKTKSTPVNVPESSFWPWYAESNLDSGGDDVEMMPPHVIVGRRLAGKMMSFSVCTGVGRTLKGRDLSRVRNSVLRMTGFLET</sequence>
<protein>
    <recommendedName>
        <fullName evidence="4">Senescence regulator S40</fullName>
    </recommendedName>
</protein>
<comment type="caution">
    <text evidence="2">The sequence shown here is derived from an EMBL/GenBank/DDBJ whole genome shotgun (WGS) entry which is preliminary data.</text>
</comment>
<dbReference type="EMBL" id="BKCP01000001">
    <property type="protein sequence ID" value="GER24551.1"/>
    <property type="molecule type" value="Genomic_DNA"/>
</dbReference>
<organism evidence="2 3">
    <name type="scientific">Striga asiatica</name>
    <name type="common">Asiatic witchweed</name>
    <name type="synonym">Buchnera asiatica</name>
    <dbReference type="NCBI Taxonomy" id="4170"/>
    <lineage>
        <taxon>Eukaryota</taxon>
        <taxon>Viridiplantae</taxon>
        <taxon>Streptophyta</taxon>
        <taxon>Embryophyta</taxon>
        <taxon>Tracheophyta</taxon>
        <taxon>Spermatophyta</taxon>
        <taxon>Magnoliopsida</taxon>
        <taxon>eudicotyledons</taxon>
        <taxon>Gunneridae</taxon>
        <taxon>Pentapetalae</taxon>
        <taxon>asterids</taxon>
        <taxon>lamiids</taxon>
        <taxon>Lamiales</taxon>
        <taxon>Orobanchaceae</taxon>
        <taxon>Buchnereae</taxon>
        <taxon>Striga</taxon>
    </lineage>
</organism>
<dbReference type="AlphaFoldDB" id="A0A5A7NW65"/>
<reference evidence="3" key="1">
    <citation type="journal article" date="2019" name="Curr. Biol.">
        <title>Genome Sequence of Striga asiatica Provides Insight into the Evolution of Plant Parasitism.</title>
        <authorList>
            <person name="Yoshida S."/>
            <person name="Kim S."/>
            <person name="Wafula E.K."/>
            <person name="Tanskanen J."/>
            <person name="Kim Y.M."/>
            <person name="Honaas L."/>
            <person name="Yang Z."/>
            <person name="Spallek T."/>
            <person name="Conn C.E."/>
            <person name="Ichihashi Y."/>
            <person name="Cheong K."/>
            <person name="Cui S."/>
            <person name="Der J.P."/>
            <person name="Gundlach H."/>
            <person name="Jiao Y."/>
            <person name="Hori C."/>
            <person name="Ishida J.K."/>
            <person name="Kasahara H."/>
            <person name="Kiba T."/>
            <person name="Kim M.S."/>
            <person name="Koo N."/>
            <person name="Laohavisit A."/>
            <person name="Lee Y.H."/>
            <person name="Lumba S."/>
            <person name="McCourt P."/>
            <person name="Mortimer J.C."/>
            <person name="Mutuku J.M."/>
            <person name="Nomura T."/>
            <person name="Sasaki-Sekimoto Y."/>
            <person name="Seto Y."/>
            <person name="Wang Y."/>
            <person name="Wakatake T."/>
            <person name="Sakakibara H."/>
            <person name="Demura T."/>
            <person name="Yamaguchi S."/>
            <person name="Yoneyama K."/>
            <person name="Manabe R.I."/>
            <person name="Nelson D.C."/>
            <person name="Schulman A.H."/>
            <person name="Timko M.P."/>
            <person name="dePamphilis C.W."/>
            <person name="Choi D."/>
            <person name="Shirasu K."/>
        </authorList>
    </citation>
    <scope>NUCLEOTIDE SEQUENCE [LARGE SCALE GENOMIC DNA]</scope>
    <source>
        <strain evidence="3">cv. UVA1</strain>
    </source>
</reference>
<keyword evidence="3" id="KW-1185">Reference proteome</keyword>
<evidence type="ECO:0008006" key="4">
    <source>
        <dbReference type="Google" id="ProtNLM"/>
    </source>
</evidence>
<dbReference type="PANTHER" id="PTHR33083:SF49">
    <property type="entry name" value="SENESCENCE REGULATOR"/>
    <property type="match status" value="1"/>
</dbReference>
<proteinExistence type="inferred from homology"/>
<accession>A0A5A7NW65</accession>
<comment type="similarity">
    <text evidence="1">Belongs to the senescence regulator S40 family.</text>
</comment>
<dbReference type="InterPro" id="IPR007608">
    <property type="entry name" value="Senescence_reg_S40"/>
</dbReference>
<dbReference type="GO" id="GO:0010150">
    <property type="term" value="P:leaf senescence"/>
    <property type="evidence" value="ECO:0007669"/>
    <property type="project" value="UniProtKB-ARBA"/>
</dbReference>
<evidence type="ECO:0000256" key="1">
    <source>
        <dbReference type="ARBA" id="ARBA00034773"/>
    </source>
</evidence>
<gene>
    <name evidence="2" type="ORF">STAS_00081</name>
</gene>
<name>A0A5A7NW65_STRAF</name>
<dbReference type="Pfam" id="PF04520">
    <property type="entry name" value="Senescence_reg"/>
    <property type="match status" value="1"/>
</dbReference>